<reference evidence="1 2" key="1">
    <citation type="submission" date="2023-03" db="EMBL/GenBank/DDBJ databases">
        <title>Genome insight into feeding habits of ladybird beetles.</title>
        <authorList>
            <person name="Li H.-S."/>
            <person name="Huang Y.-H."/>
            <person name="Pang H."/>
        </authorList>
    </citation>
    <scope>NUCLEOTIDE SEQUENCE [LARGE SCALE GENOMIC DNA]</scope>
    <source>
        <strain evidence="1">SYSU_2023b</strain>
        <tissue evidence="1">Whole body</tissue>
    </source>
</reference>
<organism evidence="1 2">
    <name type="scientific">Henosepilachna vigintioctopunctata</name>
    <dbReference type="NCBI Taxonomy" id="420089"/>
    <lineage>
        <taxon>Eukaryota</taxon>
        <taxon>Metazoa</taxon>
        <taxon>Ecdysozoa</taxon>
        <taxon>Arthropoda</taxon>
        <taxon>Hexapoda</taxon>
        <taxon>Insecta</taxon>
        <taxon>Pterygota</taxon>
        <taxon>Neoptera</taxon>
        <taxon>Endopterygota</taxon>
        <taxon>Coleoptera</taxon>
        <taxon>Polyphaga</taxon>
        <taxon>Cucujiformia</taxon>
        <taxon>Coccinelloidea</taxon>
        <taxon>Coccinellidae</taxon>
        <taxon>Epilachninae</taxon>
        <taxon>Epilachnini</taxon>
        <taxon>Henosepilachna</taxon>
    </lineage>
</organism>
<keyword evidence="2" id="KW-1185">Reference proteome</keyword>
<gene>
    <name evidence="1" type="ORF">WA026_003255</name>
</gene>
<comment type="caution">
    <text evidence="1">The sequence shown here is derived from an EMBL/GenBank/DDBJ whole genome shotgun (WGS) entry which is preliminary data.</text>
</comment>
<name>A0AAW1THB4_9CUCU</name>
<sequence length="161" mass="18418">MRIVSGTLKSTPIHWLPVLSHIPPPDLRRKTALLREYENSRQSITAYTLRGSRRPPMRTAKELEALEFDSVHFREREWRDACPAHCRDLPCITEKPPAYKQPRKIWTSINRISTGHGVGIHSTSGEKHHLKHVIAVRLIKQFITSLQSARKEPTTAISTTS</sequence>
<protein>
    <submittedName>
        <fullName evidence="1">Uncharacterized protein</fullName>
    </submittedName>
</protein>
<dbReference type="EMBL" id="JARQZJ010000001">
    <property type="protein sequence ID" value="KAK9869502.1"/>
    <property type="molecule type" value="Genomic_DNA"/>
</dbReference>
<dbReference type="Proteomes" id="UP001431783">
    <property type="component" value="Unassembled WGS sequence"/>
</dbReference>
<dbReference type="AlphaFoldDB" id="A0AAW1THB4"/>
<accession>A0AAW1THB4</accession>
<proteinExistence type="predicted"/>
<evidence type="ECO:0000313" key="2">
    <source>
        <dbReference type="Proteomes" id="UP001431783"/>
    </source>
</evidence>
<evidence type="ECO:0000313" key="1">
    <source>
        <dbReference type="EMBL" id="KAK9869502.1"/>
    </source>
</evidence>